<dbReference type="Gene3D" id="3.90.1590.10">
    <property type="entry name" value="glutathione-dependent formaldehyde- activating enzyme (gfa)"/>
    <property type="match status" value="2"/>
</dbReference>
<keyword evidence="8" id="KW-1185">Reference proteome</keyword>
<dbReference type="Proteomes" id="UP000249619">
    <property type="component" value="Unassembled WGS sequence"/>
</dbReference>
<dbReference type="AlphaFoldDB" id="A0A364N7X6"/>
<sequence length="640" mass="68641">MSVRDADKSKPYIPHNTLRNDGWSKDGEATATCYCGSVQLSFPTTAPGLLDTFVCHCTDCRKITASAFTCGFVVDRAHLTHVRGQERLKVFSQSKTTGSGTEASNHFCDTCGTLMYRDFRALPDLIVCRLGTVDDVNLIEGVLKPRREVYVKDRVAFCLLSRPLRVNEGKRVSAREREAKEQGESEREWYCIAGVLHQQQQRLAIMKFNLSASVKHVAQRLNPDLTIPDRDTKPSPPSSSASASASAPASRNGRTSPSYNSFSLSTRYNSQKKGKTPSPPSLSLLVADDNNNTITATTATKLSKSHSNRNINKGKSPASSSSSPSNTTTTPPSPEIGLTSQPSQRRDFAKARDSITRTEAPDPSPITAASFPAPGRSTWKTVNKPTTPLVFPSPGVNNSGTTARAATSTYISTLDPGSVNSRRGGFGTATRPIIPTAAAAAAVEMATKPSTPTLPAAPAAPATTAKPTSVRSADKSKPYFPRAGLATDGYTTSSEATATCFCGAVQLSFPTEAPGLVSSFVCNCADCRKITASMFASNFTVRDDHLHHLRGKQNLKAFTQSDTVASGHAMTNHFCCICGSLMYRVGAAFPGCSILRLGTVDDFSLVETKLRPMREDFVKDRVGWLGGVLGEGVKRFEAMP</sequence>
<evidence type="ECO:0000256" key="5">
    <source>
        <dbReference type="SAM" id="MobiDB-lite"/>
    </source>
</evidence>
<evidence type="ECO:0000256" key="3">
    <source>
        <dbReference type="ARBA" id="ARBA00022833"/>
    </source>
</evidence>
<evidence type="ECO:0000256" key="1">
    <source>
        <dbReference type="ARBA" id="ARBA00005495"/>
    </source>
</evidence>
<evidence type="ECO:0000259" key="6">
    <source>
        <dbReference type="PROSITE" id="PS51891"/>
    </source>
</evidence>
<reference evidence="8" key="1">
    <citation type="submission" date="2018-05" db="EMBL/GenBank/DDBJ databases">
        <title>Draft genome sequence of Stemphylium lycopersici strain CIDEFI 213.</title>
        <authorList>
            <person name="Medina R."/>
            <person name="Franco M.E.E."/>
            <person name="Lucentini C.G."/>
            <person name="Saparrat M.C.N."/>
            <person name="Balatti P.A."/>
        </authorList>
    </citation>
    <scope>NUCLEOTIDE SEQUENCE [LARGE SCALE GENOMIC DNA]</scope>
    <source>
        <strain evidence="8">CIDEFI 213</strain>
    </source>
</reference>
<organism evidence="7 8">
    <name type="scientific">Stemphylium lycopersici</name>
    <name type="common">Tomato gray leaf spot disease fungus</name>
    <name type="synonym">Thyrospora lycopersici</name>
    <dbReference type="NCBI Taxonomy" id="183478"/>
    <lineage>
        <taxon>Eukaryota</taxon>
        <taxon>Fungi</taxon>
        <taxon>Dikarya</taxon>
        <taxon>Ascomycota</taxon>
        <taxon>Pezizomycotina</taxon>
        <taxon>Dothideomycetes</taxon>
        <taxon>Pleosporomycetidae</taxon>
        <taxon>Pleosporales</taxon>
        <taxon>Pleosporineae</taxon>
        <taxon>Pleosporaceae</taxon>
        <taxon>Stemphylium</taxon>
    </lineage>
</organism>
<dbReference type="Pfam" id="PF04828">
    <property type="entry name" value="GFA"/>
    <property type="match status" value="2"/>
</dbReference>
<comment type="similarity">
    <text evidence="1">Belongs to the Gfa family.</text>
</comment>
<feature type="domain" description="CENP-V/GFA" evidence="6">
    <location>
        <begin position="25"/>
        <end position="147"/>
    </location>
</feature>
<feature type="compositionally biased region" description="Polar residues" evidence="5">
    <location>
        <begin position="252"/>
        <end position="269"/>
    </location>
</feature>
<feature type="region of interest" description="Disordered" evidence="5">
    <location>
        <begin position="223"/>
        <end position="286"/>
    </location>
</feature>
<dbReference type="STRING" id="183478.A0A364N7X6"/>
<dbReference type="GO" id="GO:0046872">
    <property type="term" value="F:metal ion binding"/>
    <property type="evidence" value="ECO:0007669"/>
    <property type="project" value="UniProtKB-KW"/>
</dbReference>
<dbReference type="EMBL" id="QGDH01000036">
    <property type="protein sequence ID" value="RAR13380.1"/>
    <property type="molecule type" value="Genomic_DNA"/>
</dbReference>
<protein>
    <submittedName>
        <fullName evidence="7">Glutathione-dependent formaldehyde-activating gfa</fullName>
    </submittedName>
</protein>
<feature type="region of interest" description="Disordered" evidence="5">
    <location>
        <begin position="451"/>
        <end position="477"/>
    </location>
</feature>
<dbReference type="GO" id="GO:0016846">
    <property type="term" value="F:carbon-sulfur lyase activity"/>
    <property type="evidence" value="ECO:0007669"/>
    <property type="project" value="InterPro"/>
</dbReference>
<dbReference type="InterPro" id="IPR006913">
    <property type="entry name" value="CENP-V/GFA"/>
</dbReference>
<name>A0A364N7X6_STELY</name>
<feature type="domain" description="CENP-V/GFA" evidence="6">
    <location>
        <begin position="496"/>
        <end position="614"/>
    </location>
</feature>
<evidence type="ECO:0000313" key="8">
    <source>
        <dbReference type="Proteomes" id="UP000249619"/>
    </source>
</evidence>
<proteinExistence type="inferred from homology"/>
<evidence type="ECO:0000313" key="7">
    <source>
        <dbReference type="EMBL" id="RAR13380.1"/>
    </source>
</evidence>
<feature type="region of interest" description="Disordered" evidence="5">
    <location>
        <begin position="298"/>
        <end position="378"/>
    </location>
</feature>
<feature type="compositionally biased region" description="Basic and acidic residues" evidence="5">
    <location>
        <begin position="344"/>
        <end position="360"/>
    </location>
</feature>
<keyword evidence="4" id="KW-0456">Lyase</keyword>
<feature type="compositionally biased region" description="Low complexity" evidence="5">
    <location>
        <begin position="316"/>
        <end position="330"/>
    </location>
</feature>
<dbReference type="PROSITE" id="PS51891">
    <property type="entry name" value="CENP_V_GFA"/>
    <property type="match status" value="2"/>
</dbReference>
<evidence type="ECO:0000256" key="4">
    <source>
        <dbReference type="ARBA" id="ARBA00023239"/>
    </source>
</evidence>
<evidence type="ECO:0000256" key="2">
    <source>
        <dbReference type="ARBA" id="ARBA00022723"/>
    </source>
</evidence>
<feature type="compositionally biased region" description="Low complexity" evidence="5">
    <location>
        <begin position="238"/>
        <end position="250"/>
    </location>
</feature>
<dbReference type="InterPro" id="IPR011057">
    <property type="entry name" value="Mss4-like_sf"/>
</dbReference>
<keyword evidence="2" id="KW-0479">Metal-binding</keyword>
<feature type="compositionally biased region" description="Low complexity" evidence="5">
    <location>
        <begin position="451"/>
        <end position="469"/>
    </location>
</feature>
<dbReference type="SUPFAM" id="SSF51316">
    <property type="entry name" value="Mss4-like"/>
    <property type="match status" value="2"/>
</dbReference>
<keyword evidence="3" id="KW-0862">Zinc</keyword>
<comment type="caution">
    <text evidence="7">The sequence shown here is derived from an EMBL/GenBank/DDBJ whole genome shotgun (WGS) entry which is preliminary data.</text>
</comment>
<accession>A0A364N7X6</accession>
<gene>
    <name evidence="7" type="ORF">DDE83_003244</name>
</gene>
<dbReference type="PANTHER" id="PTHR33337">
    <property type="entry name" value="GFA DOMAIN-CONTAINING PROTEIN"/>
    <property type="match status" value="1"/>
</dbReference>
<dbReference type="PANTHER" id="PTHR33337:SF8">
    <property type="entry name" value="CENP-V_GFA DOMAIN-CONTAINING PROTEIN"/>
    <property type="match status" value="1"/>
</dbReference>